<gene>
    <name evidence="2" type="ORF">G4Y79_19155</name>
</gene>
<organism evidence="2 3">
    <name type="scientific">Phototrophicus methaneseepsis</name>
    <dbReference type="NCBI Taxonomy" id="2710758"/>
    <lineage>
        <taxon>Bacteria</taxon>
        <taxon>Bacillati</taxon>
        <taxon>Chloroflexota</taxon>
        <taxon>Candidatus Thermofontia</taxon>
        <taxon>Phototrophicales</taxon>
        <taxon>Phototrophicaceae</taxon>
        <taxon>Phototrophicus</taxon>
    </lineage>
</organism>
<keyword evidence="3" id="KW-1185">Reference proteome</keyword>
<feature type="compositionally biased region" description="Low complexity" evidence="1">
    <location>
        <begin position="50"/>
        <end position="75"/>
    </location>
</feature>
<feature type="compositionally biased region" description="Polar residues" evidence="1">
    <location>
        <begin position="81"/>
        <end position="90"/>
    </location>
</feature>
<sequence length="371" mass="41736">MTADDPIKNPFHSSKDDTSPNSPTVAHPPIDDATLRNPAIHDDADDASSDDLSILDAWDAPKASSTSTPQAAAAPKDSRQKPLQTTSQVMPQAKPTDKTDNPSIPTKTDLFPDMPDERPSTNERVDFPASEPIENATTKFSTADATIPRHPLAQDQARALERNQTILPARGPKLIDSQAMPSIPLNTAMTRASEDPPWTLQQFFNGEIDLDLELSSRFPKMPMMSRIKFREVGANSQVHAAMLSTQDGRANLTIDADPKTRRMQMSFTIESMITLRFMLARLSDMDRDRWLELMRREQGGLAFLWGPDRWQSDYIICLGRKYFTNLYAFSPNNFEAGIRMTPNVSKELLDWLERIWNLESPDEEPPPLLTW</sequence>
<protein>
    <submittedName>
        <fullName evidence="2">Uncharacterized protein</fullName>
    </submittedName>
</protein>
<feature type="compositionally biased region" description="Basic and acidic residues" evidence="1">
    <location>
        <begin position="29"/>
        <end position="42"/>
    </location>
</feature>
<feature type="region of interest" description="Disordered" evidence="1">
    <location>
        <begin position="1"/>
        <end position="127"/>
    </location>
</feature>
<evidence type="ECO:0000313" key="3">
    <source>
        <dbReference type="Proteomes" id="UP000594468"/>
    </source>
</evidence>
<evidence type="ECO:0000313" key="2">
    <source>
        <dbReference type="EMBL" id="QPC81788.1"/>
    </source>
</evidence>
<dbReference type="AlphaFoldDB" id="A0A7S8E7M2"/>
<dbReference type="EMBL" id="CP062983">
    <property type="protein sequence ID" value="QPC81788.1"/>
    <property type="molecule type" value="Genomic_DNA"/>
</dbReference>
<name>A0A7S8E7M2_9CHLR</name>
<accession>A0A7S8E7M2</accession>
<proteinExistence type="predicted"/>
<reference evidence="2 3" key="1">
    <citation type="submission" date="2020-02" db="EMBL/GenBank/DDBJ databases">
        <authorList>
            <person name="Zheng R.K."/>
            <person name="Sun C.M."/>
        </authorList>
    </citation>
    <scope>NUCLEOTIDE SEQUENCE [LARGE SCALE GENOMIC DNA]</scope>
    <source>
        <strain evidence="3">rifampicinis</strain>
    </source>
</reference>
<feature type="compositionally biased region" description="Basic and acidic residues" evidence="1">
    <location>
        <begin position="115"/>
        <end position="126"/>
    </location>
</feature>
<dbReference type="KEGG" id="pmet:G4Y79_19155"/>
<dbReference type="Proteomes" id="UP000594468">
    <property type="component" value="Chromosome"/>
</dbReference>
<evidence type="ECO:0000256" key="1">
    <source>
        <dbReference type="SAM" id="MobiDB-lite"/>
    </source>
</evidence>
<dbReference type="RefSeq" id="WP_195169859.1">
    <property type="nucleotide sequence ID" value="NZ_CP062983.1"/>
</dbReference>